<name>A0ABT8KE46_9MICO</name>
<feature type="domain" description="DUF559" evidence="1">
    <location>
        <begin position="147"/>
        <end position="207"/>
    </location>
</feature>
<dbReference type="Proteomes" id="UP001174208">
    <property type="component" value="Unassembled WGS sequence"/>
</dbReference>
<accession>A0ABT8KE46</accession>
<evidence type="ECO:0000313" key="2">
    <source>
        <dbReference type="EMBL" id="MDN4615253.1"/>
    </source>
</evidence>
<dbReference type="RefSeq" id="WP_301208554.1">
    <property type="nucleotide sequence ID" value="NZ_JAROCF010000001.1"/>
</dbReference>
<proteinExistence type="predicted"/>
<dbReference type="EMBL" id="JAROCF010000001">
    <property type="protein sequence ID" value="MDN4615253.1"/>
    <property type="molecule type" value="Genomic_DNA"/>
</dbReference>
<dbReference type="InterPro" id="IPR011335">
    <property type="entry name" value="Restrct_endonuc-II-like"/>
</dbReference>
<evidence type="ECO:0000313" key="3">
    <source>
        <dbReference type="Proteomes" id="UP001174208"/>
    </source>
</evidence>
<reference evidence="2" key="1">
    <citation type="submission" date="2023-06" db="EMBL/GenBank/DDBJ databases">
        <title>MT1 and MT2 Draft Genomes of Novel Species.</title>
        <authorList>
            <person name="Venkateswaran K."/>
        </authorList>
    </citation>
    <scope>NUCLEOTIDE SEQUENCE</scope>
    <source>
        <strain evidence="2">F6_8S_P_1B</strain>
    </source>
</reference>
<sequence>MAVATRLIDDLLHVTVARPDRAPRRRGVVGHQCLAAVEDLRGLPVAGAVEAWCQAAALATADELILAGDALLRRQRPLSRHEELTAAVESAAGRPGVRRLREALPLIRARTDSPMETVLRLAIVRAGLPEPVVNYAIDVGERLLHADLAYPQERLAVEYDGDQHRIDARQYERDIDRLWRIEARGWRVIRINKSHLLGSGGEAIRRVRAALRSS</sequence>
<evidence type="ECO:0000259" key="1">
    <source>
        <dbReference type="Pfam" id="PF04480"/>
    </source>
</evidence>
<dbReference type="SUPFAM" id="SSF52980">
    <property type="entry name" value="Restriction endonuclease-like"/>
    <property type="match status" value="1"/>
</dbReference>
<dbReference type="Gene3D" id="3.40.960.10">
    <property type="entry name" value="VSR Endonuclease"/>
    <property type="match status" value="1"/>
</dbReference>
<dbReference type="InterPro" id="IPR007569">
    <property type="entry name" value="DUF559"/>
</dbReference>
<gene>
    <name evidence="2" type="ORF">P5G50_12420</name>
</gene>
<organism evidence="2 3">
    <name type="scientific">Leifsonia williamsii</name>
    <dbReference type="NCBI Taxonomy" id="3035919"/>
    <lineage>
        <taxon>Bacteria</taxon>
        <taxon>Bacillati</taxon>
        <taxon>Actinomycetota</taxon>
        <taxon>Actinomycetes</taxon>
        <taxon>Micrococcales</taxon>
        <taxon>Microbacteriaceae</taxon>
        <taxon>Leifsonia</taxon>
    </lineage>
</organism>
<comment type="caution">
    <text evidence="2">The sequence shown here is derived from an EMBL/GenBank/DDBJ whole genome shotgun (WGS) entry which is preliminary data.</text>
</comment>
<dbReference type="Pfam" id="PF04480">
    <property type="entry name" value="DUF559"/>
    <property type="match status" value="1"/>
</dbReference>
<keyword evidence="3" id="KW-1185">Reference proteome</keyword>
<protein>
    <submittedName>
        <fullName evidence="2">DUF559 domain-containing protein</fullName>
    </submittedName>
</protein>